<dbReference type="InterPro" id="IPR029044">
    <property type="entry name" value="Nucleotide-diphossugar_trans"/>
</dbReference>
<dbReference type="PANTHER" id="PTHR10859:SF91">
    <property type="entry name" value="DOLICHYL-PHOSPHATE BETA-GLUCOSYLTRANSFERASE"/>
    <property type="match status" value="1"/>
</dbReference>
<dbReference type="Pfam" id="PF00535">
    <property type="entry name" value="Glycos_transf_2"/>
    <property type="match status" value="1"/>
</dbReference>
<comment type="caution">
    <text evidence="2">The sequence shown here is derived from an EMBL/GenBank/DDBJ whole genome shotgun (WGS) entry which is preliminary data.</text>
</comment>
<dbReference type="EMBL" id="LCBS01000002">
    <property type="protein sequence ID" value="KKS17457.1"/>
    <property type="molecule type" value="Genomic_DNA"/>
</dbReference>
<evidence type="ECO:0000259" key="1">
    <source>
        <dbReference type="Pfam" id="PF00535"/>
    </source>
</evidence>
<dbReference type="GO" id="GO:0006487">
    <property type="term" value="P:protein N-linked glycosylation"/>
    <property type="evidence" value="ECO:0007669"/>
    <property type="project" value="TreeGrafter"/>
</dbReference>
<name>A0A0G0WZ75_UNCKA</name>
<feature type="domain" description="Glycosyltransferase 2-like" evidence="1">
    <location>
        <begin position="4"/>
        <end position="171"/>
    </location>
</feature>
<dbReference type="AlphaFoldDB" id="A0A0G0WZ75"/>
<dbReference type="Gene3D" id="3.90.550.10">
    <property type="entry name" value="Spore Coat Polysaccharide Biosynthesis Protein SpsA, Chain A"/>
    <property type="match status" value="1"/>
</dbReference>
<dbReference type="GO" id="GO:0016740">
    <property type="term" value="F:transferase activity"/>
    <property type="evidence" value="ECO:0007669"/>
    <property type="project" value="UniProtKB-KW"/>
</dbReference>
<dbReference type="Proteomes" id="UP000034163">
    <property type="component" value="Unassembled WGS sequence"/>
</dbReference>
<proteinExistence type="predicted"/>
<protein>
    <submittedName>
        <fullName evidence="2">Glycosyl transferase family protein</fullName>
    </submittedName>
</protein>
<evidence type="ECO:0000313" key="3">
    <source>
        <dbReference type="Proteomes" id="UP000034163"/>
    </source>
</evidence>
<accession>A0A0G0WZ75</accession>
<reference evidence="2 3" key="1">
    <citation type="journal article" date="2015" name="Nature">
        <title>rRNA introns, odd ribosomes, and small enigmatic genomes across a large radiation of phyla.</title>
        <authorList>
            <person name="Brown C.T."/>
            <person name="Hug L.A."/>
            <person name="Thomas B.C."/>
            <person name="Sharon I."/>
            <person name="Castelle C.J."/>
            <person name="Singh A."/>
            <person name="Wilkins M.J."/>
            <person name="Williams K.H."/>
            <person name="Banfield J.F."/>
        </authorList>
    </citation>
    <scope>NUCLEOTIDE SEQUENCE [LARGE SCALE GENOMIC DNA]</scope>
</reference>
<evidence type="ECO:0000313" key="2">
    <source>
        <dbReference type="EMBL" id="KKS17457.1"/>
    </source>
</evidence>
<sequence length="250" mass="28352">MEYSIVISAFNEADKITTSLTQALNFMRTFSSSFEIVVVDDGSIDKTADIVEEYAYSNLEIVLVRNQHMGKAGGLYTGVQKARGDYIYLADADFSAPINELKKLSVWLIDQNFDIVIASREGIGAVRIGEPYYRHLVGRAFNWLVQLVALPGIRDSQCGFKLFKAHVAKDLFSMLKVYGPNAEITQKPFFGALEVEVLFLARKKGYSIKEVPVTWTFVKTMRLNFFQNSYKMARDVLKIRINDLKGVYRV</sequence>
<gene>
    <name evidence="2" type="ORF">UU72_C0002G0040</name>
</gene>
<dbReference type="SUPFAM" id="SSF53448">
    <property type="entry name" value="Nucleotide-diphospho-sugar transferases"/>
    <property type="match status" value="1"/>
</dbReference>
<organism evidence="2 3">
    <name type="scientific">candidate division WWE3 bacterium GW2011_GWB1_41_6</name>
    <dbReference type="NCBI Taxonomy" id="1619112"/>
    <lineage>
        <taxon>Bacteria</taxon>
        <taxon>Katanobacteria</taxon>
    </lineage>
</organism>
<dbReference type="PANTHER" id="PTHR10859">
    <property type="entry name" value="GLYCOSYL TRANSFERASE"/>
    <property type="match status" value="1"/>
</dbReference>
<dbReference type="InterPro" id="IPR001173">
    <property type="entry name" value="Glyco_trans_2-like"/>
</dbReference>
<keyword evidence="2" id="KW-0808">Transferase</keyword>